<protein>
    <recommendedName>
        <fullName evidence="4">Bypass of forespore C C-terminal domain-containing protein</fullName>
    </recommendedName>
</protein>
<dbReference type="Proteomes" id="UP001231109">
    <property type="component" value="Unassembled WGS sequence"/>
</dbReference>
<dbReference type="RefSeq" id="WP_305977719.1">
    <property type="nucleotide sequence ID" value="NZ_JAPJDZ010000215.1"/>
</dbReference>
<evidence type="ECO:0000313" key="2">
    <source>
        <dbReference type="EMBL" id="MDP5138604.1"/>
    </source>
</evidence>
<gene>
    <name evidence="2" type="ORF">ORJ04_21895</name>
</gene>
<reference evidence="2 3" key="1">
    <citation type="submission" date="2022-11" db="EMBL/GenBank/DDBJ databases">
        <title>Viruses from the air-sea interface of a natural surface slick.</title>
        <authorList>
            <person name="Rahlff J."/>
            <person name="Holmfeldt K."/>
        </authorList>
    </citation>
    <scope>NUCLEOTIDE SEQUENCE [LARGE SCALE GENOMIC DNA]</scope>
    <source>
        <strain evidence="2 3">SMS4</strain>
    </source>
</reference>
<dbReference type="EMBL" id="JAPJDZ010000215">
    <property type="protein sequence ID" value="MDP5138604.1"/>
    <property type="molecule type" value="Genomic_DNA"/>
</dbReference>
<keyword evidence="3" id="KW-1185">Reference proteome</keyword>
<feature type="signal peptide" evidence="1">
    <location>
        <begin position="1"/>
        <end position="20"/>
    </location>
</feature>
<evidence type="ECO:0008006" key="4">
    <source>
        <dbReference type="Google" id="ProtNLM"/>
    </source>
</evidence>
<evidence type="ECO:0000313" key="3">
    <source>
        <dbReference type="Proteomes" id="UP001231109"/>
    </source>
</evidence>
<name>A0ABT9I5G4_9GAMM</name>
<sequence>MIRQVLTILFLLFLSARAEATAQSPDKILINGEEFSLNTNPLESFLQSVNWEPPEEAVIWSSNWRGYLATWEIKNESLVLVNMTIEIDSDPSKDKRERRCIIETVFPEKKQVVADWFNGALIIPDGEMTNYVHMGYGSTYEKYQIINIKSGSVIGHLNMSHSEFLAYRDKKFQAFKQTEMFKAEFINLVDGEYDWSEEQALEFMQSYYAEHYLSL</sequence>
<evidence type="ECO:0000256" key="1">
    <source>
        <dbReference type="SAM" id="SignalP"/>
    </source>
</evidence>
<accession>A0ABT9I5G4</accession>
<feature type="chain" id="PRO_5046863979" description="Bypass of forespore C C-terminal domain-containing protein" evidence="1">
    <location>
        <begin position="21"/>
        <end position="215"/>
    </location>
</feature>
<keyword evidence="1" id="KW-0732">Signal</keyword>
<comment type="caution">
    <text evidence="2">The sequence shown here is derived from an EMBL/GenBank/DDBJ whole genome shotgun (WGS) entry which is preliminary data.</text>
</comment>
<proteinExistence type="predicted"/>
<organism evidence="2 3">
    <name type="scientific">Rheinheimera baltica</name>
    <dbReference type="NCBI Taxonomy" id="67576"/>
    <lineage>
        <taxon>Bacteria</taxon>
        <taxon>Pseudomonadati</taxon>
        <taxon>Pseudomonadota</taxon>
        <taxon>Gammaproteobacteria</taxon>
        <taxon>Chromatiales</taxon>
        <taxon>Chromatiaceae</taxon>
        <taxon>Rheinheimera</taxon>
    </lineage>
</organism>